<accession>A0ABR9HCH7</accession>
<evidence type="ECO:0000313" key="5">
    <source>
        <dbReference type="Proteomes" id="UP000598217"/>
    </source>
</evidence>
<dbReference type="InterPro" id="IPR018114">
    <property type="entry name" value="TRYPSIN_HIS"/>
</dbReference>
<keyword evidence="5" id="KW-1185">Reference proteome</keyword>
<feature type="region of interest" description="Disordered" evidence="2">
    <location>
        <begin position="113"/>
        <end position="140"/>
    </location>
</feature>
<dbReference type="Gene3D" id="2.40.10.10">
    <property type="entry name" value="Trypsin-like serine proteases"/>
    <property type="match status" value="2"/>
</dbReference>
<dbReference type="Proteomes" id="UP000598217">
    <property type="component" value="Unassembled WGS sequence"/>
</dbReference>
<proteinExistence type="predicted"/>
<keyword evidence="1" id="KW-0732">Signal</keyword>
<evidence type="ECO:0000313" key="4">
    <source>
        <dbReference type="EMBL" id="MBE1456730.1"/>
    </source>
</evidence>
<evidence type="ECO:0000256" key="1">
    <source>
        <dbReference type="ARBA" id="ARBA00022729"/>
    </source>
</evidence>
<dbReference type="Pfam" id="PF00089">
    <property type="entry name" value="Trypsin"/>
    <property type="match status" value="1"/>
</dbReference>
<feature type="domain" description="Peptidase S1" evidence="3">
    <location>
        <begin position="153"/>
        <end position="339"/>
    </location>
</feature>
<organism evidence="4 5">
    <name type="scientific">Nocardiopsis terrae</name>
    <dbReference type="NCBI Taxonomy" id="372655"/>
    <lineage>
        <taxon>Bacteria</taxon>
        <taxon>Bacillati</taxon>
        <taxon>Actinomycetota</taxon>
        <taxon>Actinomycetes</taxon>
        <taxon>Streptosporangiales</taxon>
        <taxon>Nocardiopsidaceae</taxon>
        <taxon>Nocardiopsis</taxon>
    </lineage>
</organism>
<dbReference type="InterPro" id="IPR009003">
    <property type="entry name" value="Peptidase_S1_PA"/>
</dbReference>
<dbReference type="InterPro" id="IPR043504">
    <property type="entry name" value="Peptidase_S1_PA_chymotrypsin"/>
</dbReference>
<evidence type="ECO:0000259" key="3">
    <source>
        <dbReference type="Pfam" id="PF00089"/>
    </source>
</evidence>
<dbReference type="PANTHER" id="PTHR15462">
    <property type="entry name" value="SERINE PROTEASE"/>
    <property type="match status" value="1"/>
</dbReference>
<dbReference type="InterPro" id="IPR050966">
    <property type="entry name" value="Glutamyl_endopeptidase"/>
</dbReference>
<dbReference type="RefSeq" id="WP_191268242.1">
    <property type="nucleotide sequence ID" value="NZ_BMXJ01000002.1"/>
</dbReference>
<dbReference type="PROSITE" id="PS00134">
    <property type="entry name" value="TRYPSIN_HIS"/>
    <property type="match status" value="1"/>
</dbReference>
<protein>
    <submittedName>
        <fullName evidence="4">V8-like Glu-specific endopeptidase</fullName>
    </submittedName>
</protein>
<sequence length="361" mass="38109">MTSSTTQKILAPLAAAAVAVGGLALIDRLPAPAAAVTRAIHAPAVLPASQAPEAPARQSQASLSRTDGTDGVVHQAGAVTDEQHDAVLDYWTSDRMAAAQPISSLVDSALGLSGPRRDAAETEPQAARPDSDGELWGDGGPVARTTGKVYLTMDGRDFTCSASVVDAANSSTLVTAGHCAKDGRGSWARNWTFVPGHDDGADPYGRFTARDLMVSPKWARQADDSYDFAMVVLNSDDGTPVQDRVGAQRLAFDTWTEERVREGVQVYTFGYPSASPYDGRDLHYCSGRTVPDTGGTTANGVRCTMTQGSSGGPWFSDFDTATGRGTVSSVVSFKYADDRNTQYGPRLGAEAERLFEHAAKL</sequence>
<name>A0ABR9HCH7_9ACTN</name>
<dbReference type="InterPro" id="IPR001254">
    <property type="entry name" value="Trypsin_dom"/>
</dbReference>
<feature type="compositionally biased region" description="Polar residues" evidence="2">
    <location>
        <begin position="57"/>
        <end position="66"/>
    </location>
</feature>
<reference evidence="4 5" key="1">
    <citation type="submission" date="2020-10" db="EMBL/GenBank/DDBJ databases">
        <title>Sequencing the genomes of 1000 actinobacteria strains.</title>
        <authorList>
            <person name="Klenk H.-P."/>
        </authorList>
    </citation>
    <scope>NUCLEOTIDE SEQUENCE [LARGE SCALE GENOMIC DNA]</scope>
    <source>
        <strain evidence="4 5">DSM 45157</strain>
    </source>
</reference>
<evidence type="ECO:0000256" key="2">
    <source>
        <dbReference type="SAM" id="MobiDB-lite"/>
    </source>
</evidence>
<feature type="region of interest" description="Disordered" evidence="2">
    <location>
        <begin position="50"/>
        <end position="70"/>
    </location>
</feature>
<gene>
    <name evidence="4" type="ORF">H4W79_000944</name>
</gene>
<comment type="caution">
    <text evidence="4">The sequence shown here is derived from an EMBL/GenBank/DDBJ whole genome shotgun (WGS) entry which is preliminary data.</text>
</comment>
<dbReference type="EMBL" id="JADBDY010000001">
    <property type="protein sequence ID" value="MBE1456730.1"/>
    <property type="molecule type" value="Genomic_DNA"/>
</dbReference>
<dbReference type="SUPFAM" id="SSF50494">
    <property type="entry name" value="Trypsin-like serine proteases"/>
    <property type="match status" value="1"/>
</dbReference>